<name>A0A6V2QAP0_9STRA</name>
<proteinExistence type="predicted"/>
<reference evidence="2" key="1">
    <citation type="submission" date="2021-01" db="EMBL/GenBank/DDBJ databases">
        <authorList>
            <person name="Corre E."/>
            <person name="Pelletier E."/>
            <person name="Niang G."/>
            <person name="Scheremetjew M."/>
            <person name="Finn R."/>
            <person name="Kale V."/>
            <person name="Holt S."/>
            <person name="Cochrane G."/>
            <person name="Meng A."/>
            <person name="Brown T."/>
            <person name="Cohen L."/>
        </authorList>
    </citation>
    <scope>NUCLEOTIDE SEQUENCE</scope>
    <source>
        <strain evidence="2">Pop2</strain>
    </source>
</reference>
<feature type="transmembrane region" description="Helical" evidence="1">
    <location>
        <begin position="154"/>
        <end position="176"/>
    </location>
</feature>
<protein>
    <submittedName>
        <fullName evidence="2">Uncharacterized protein</fullName>
    </submittedName>
</protein>
<feature type="transmembrane region" description="Helical" evidence="1">
    <location>
        <begin position="66"/>
        <end position="89"/>
    </location>
</feature>
<accession>A0A6V2QAP0</accession>
<keyword evidence="1" id="KW-0812">Transmembrane</keyword>
<sequence>MARKQGIPDAEPVVDPTAWMATSDIAQFLILNSMEVKYMCMLGYTFMHGAKVFSAVDSKAATSYRFINMIMACTGGGILVPIIINGIPIPMANDAYIIAILTSFAIHHYFPVIRDVFKISPIFKSLVVVFYETLRASVVVTLTLAAGSKIPASIFPFPVFGPIACGAIAGCGGAFLPLNKGLDPIKKGLASPMLSALVAATFLHLFLNTSLSDGIIDAKQKAHAHITAFFIIVGLVTNLDLSAKGK</sequence>
<feature type="transmembrane region" description="Helical" evidence="1">
    <location>
        <begin position="95"/>
        <end position="113"/>
    </location>
</feature>
<evidence type="ECO:0000256" key="1">
    <source>
        <dbReference type="SAM" id="Phobius"/>
    </source>
</evidence>
<feature type="transmembrane region" description="Helical" evidence="1">
    <location>
        <begin position="222"/>
        <end position="241"/>
    </location>
</feature>
<feature type="transmembrane region" description="Helical" evidence="1">
    <location>
        <begin position="125"/>
        <end position="148"/>
    </location>
</feature>
<organism evidence="2">
    <name type="scientific">Ditylum brightwellii</name>
    <dbReference type="NCBI Taxonomy" id="49249"/>
    <lineage>
        <taxon>Eukaryota</taxon>
        <taxon>Sar</taxon>
        <taxon>Stramenopiles</taxon>
        <taxon>Ochrophyta</taxon>
        <taxon>Bacillariophyta</taxon>
        <taxon>Mediophyceae</taxon>
        <taxon>Lithodesmiophycidae</taxon>
        <taxon>Lithodesmiales</taxon>
        <taxon>Lithodesmiaceae</taxon>
        <taxon>Ditylum</taxon>
    </lineage>
</organism>
<keyword evidence="1" id="KW-1133">Transmembrane helix</keyword>
<keyword evidence="1" id="KW-0472">Membrane</keyword>
<evidence type="ECO:0000313" key="2">
    <source>
        <dbReference type="EMBL" id="CAD9340513.1"/>
    </source>
</evidence>
<dbReference type="AlphaFoldDB" id="A0A6V2QAP0"/>
<gene>
    <name evidence="2" type="ORF">DBRI1063_LOCUS16310</name>
</gene>
<dbReference type="EMBL" id="HBGN01025470">
    <property type="protein sequence ID" value="CAD9340513.1"/>
    <property type="molecule type" value="Transcribed_RNA"/>
</dbReference>
<feature type="transmembrane region" description="Helical" evidence="1">
    <location>
        <begin position="188"/>
        <end position="207"/>
    </location>
</feature>